<dbReference type="EMBL" id="JRLX01000002">
    <property type="protein sequence ID" value="KGO88075.1"/>
    <property type="molecule type" value="Genomic_DNA"/>
</dbReference>
<dbReference type="AlphaFoldDB" id="A0A0A2MIC4"/>
<dbReference type="RefSeq" id="WP_020212270.1">
    <property type="nucleotide sequence ID" value="NZ_JRLX01000002.1"/>
</dbReference>
<name>A0A0A2MIC4_9FLAO</name>
<evidence type="ECO:0000313" key="1">
    <source>
        <dbReference type="EMBL" id="KGO88075.1"/>
    </source>
</evidence>
<reference evidence="1 2" key="1">
    <citation type="submission" date="2013-09" db="EMBL/GenBank/DDBJ databases">
        <authorList>
            <person name="Zeng Z."/>
            <person name="Chen C."/>
        </authorList>
    </citation>
    <scope>NUCLEOTIDE SEQUENCE [LARGE SCALE GENOMIC DNA]</scope>
    <source>
        <strain evidence="1 2">WB 3.3-2</strain>
    </source>
</reference>
<comment type="caution">
    <text evidence="1">The sequence shown here is derived from an EMBL/GenBank/DDBJ whole genome shotgun (WGS) entry which is preliminary data.</text>
</comment>
<proteinExistence type="predicted"/>
<dbReference type="eggNOG" id="COG0467">
    <property type="taxonomic scope" value="Bacteria"/>
</dbReference>
<keyword evidence="2" id="KW-1185">Reference proteome</keyword>
<sequence>MSFIELVKSDGLPENEFTHDYAAVHKKSMINLDVKPPVPPTAISIGIDDIAYNGHHYPLRFGTYGNISMIKGEEKSRKTWLKSMIISGAIGGNSNLLAGEIKGHSIEGKYIIDIDTEQDSYDAWMVADRVKRMVGAIPQNYIPVMLREYSAAERMEYLDWLFTKSPYKDKLGIVSIDGYVDMIQDFNSLSESIEFTQKLMKYSTISKCHITGILHLNPNTEKARGHLGTILQQKCETVVIIKDAGDFSEVTCQRARGKKFSPFAIGVNSDRLPYVLEGALIQSSAKENKPRAEF</sequence>
<organism evidence="1 2">
    <name type="scientific">Flavobacterium rivuli WB 3.3-2 = DSM 21788</name>
    <dbReference type="NCBI Taxonomy" id="1121895"/>
    <lineage>
        <taxon>Bacteria</taxon>
        <taxon>Pseudomonadati</taxon>
        <taxon>Bacteroidota</taxon>
        <taxon>Flavobacteriia</taxon>
        <taxon>Flavobacteriales</taxon>
        <taxon>Flavobacteriaceae</taxon>
        <taxon>Flavobacterium</taxon>
    </lineage>
</organism>
<dbReference type="STRING" id="1121895.GCA_000378485_01140"/>
<protein>
    <submittedName>
        <fullName evidence="1">Uncharacterized protein</fullName>
    </submittedName>
</protein>
<dbReference type="Proteomes" id="UP000030152">
    <property type="component" value="Unassembled WGS sequence"/>
</dbReference>
<dbReference type="OrthoDB" id="795326at2"/>
<gene>
    <name evidence="1" type="ORF">Q765_03190</name>
</gene>
<evidence type="ECO:0000313" key="2">
    <source>
        <dbReference type="Proteomes" id="UP000030152"/>
    </source>
</evidence>
<accession>A0A0A2MIC4</accession>